<feature type="region of interest" description="Disordered" evidence="1">
    <location>
        <begin position="49"/>
        <end position="71"/>
    </location>
</feature>
<dbReference type="AlphaFoldDB" id="A0A8X6Y0N7"/>
<keyword evidence="3" id="KW-1185">Reference proteome</keyword>
<evidence type="ECO:0000256" key="1">
    <source>
        <dbReference type="SAM" id="MobiDB-lite"/>
    </source>
</evidence>
<proteinExistence type="predicted"/>
<reference evidence="2" key="1">
    <citation type="submission" date="2020-08" db="EMBL/GenBank/DDBJ databases">
        <title>Multicomponent nature underlies the extraordinary mechanical properties of spider dragline silk.</title>
        <authorList>
            <person name="Kono N."/>
            <person name="Nakamura H."/>
            <person name="Mori M."/>
            <person name="Yoshida Y."/>
            <person name="Ohtoshi R."/>
            <person name="Malay A.D."/>
            <person name="Moran D.A.P."/>
            <person name="Tomita M."/>
            <person name="Numata K."/>
            <person name="Arakawa K."/>
        </authorList>
    </citation>
    <scope>NUCLEOTIDE SEQUENCE</scope>
</reference>
<name>A0A8X6Y0N7_9ARAC</name>
<dbReference type="EMBL" id="BMAV01014227">
    <property type="protein sequence ID" value="GFY62446.1"/>
    <property type="molecule type" value="Genomic_DNA"/>
</dbReference>
<evidence type="ECO:0000313" key="3">
    <source>
        <dbReference type="Proteomes" id="UP000886998"/>
    </source>
</evidence>
<sequence>MKDYYQHQLLKTPLENIRDLSFPASPQASRPGTPQDFATKRIFLYLPQGTAPDLERRKTRPVKDDLHSPRKSTNSLLSSILLTLRSTVSRLME</sequence>
<comment type="caution">
    <text evidence="2">The sequence shown here is derived from an EMBL/GenBank/DDBJ whole genome shotgun (WGS) entry which is preliminary data.</text>
</comment>
<dbReference type="Proteomes" id="UP000886998">
    <property type="component" value="Unassembled WGS sequence"/>
</dbReference>
<gene>
    <name evidence="2" type="ORF">TNIN_146031</name>
</gene>
<protein>
    <submittedName>
        <fullName evidence="2">Uncharacterized protein</fullName>
    </submittedName>
</protein>
<evidence type="ECO:0000313" key="2">
    <source>
        <dbReference type="EMBL" id="GFY62446.1"/>
    </source>
</evidence>
<accession>A0A8X6Y0N7</accession>
<organism evidence="2 3">
    <name type="scientific">Trichonephila inaurata madagascariensis</name>
    <dbReference type="NCBI Taxonomy" id="2747483"/>
    <lineage>
        <taxon>Eukaryota</taxon>
        <taxon>Metazoa</taxon>
        <taxon>Ecdysozoa</taxon>
        <taxon>Arthropoda</taxon>
        <taxon>Chelicerata</taxon>
        <taxon>Arachnida</taxon>
        <taxon>Araneae</taxon>
        <taxon>Araneomorphae</taxon>
        <taxon>Entelegynae</taxon>
        <taxon>Araneoidea</taxon>
        <taxon>Nephilidae</taxon>
        <taxon>Trichonephila</taxon>
        <taxon>Trichonephila inaurata</taxon>
    </lineage>
</organism>
<feature type="compositionally biased region" description="Basic and acidic residues" evidence="1">
    <location>
        <begin position="53"/>
        <end position="68"/>
    </location>
</feature>